<evidence type="ECO:0000259" key="3">
    <source>
        <dbReference type="PROSITE" id="PS51186"/>
    </source>
</evidence>
<dbReference type="InterPro" id="IPR050680">
    <property type="entry name" value="YpeA/RimI_acetyltransf"/>
</dbReference>
<sequence>MPSLRITHGTWDELQQAAKMIREQVFIQEQNIAAEDEWDEQDEIAVHFVVYEQDQAIATGRLLQNHSIGRVAVLKSHRGLGVGKVLMQAVIAYAQQQQHPFLVLSSQVHAQAFYQALGFMQEGEEYLDCGIPHIHMRLSSIKKP</sequence>
<dbReference type="AlphaFoldDB" id="A0A380U7E6"/>
<accession>A0A380U7E6</accession>
<keyword evidence="1 5" id="KW-0808">Transferase</keyword>
<dbReference type="EC" id="2.3.1.-" evidence="5"/>
<dbReference type="PANTHER" id="PTHR43420">
    <property type="entry name" value="ACETYLTRANSFERASE"/>
    <property type="match status" value="1"/>
</dbReference>
<gene>
    <name evidence="4" type="ORF">I6G67_02830</name>
    <name evidence="5" type="ORF">NCTC10308_02199</name>
</gene>
<name>A0A380U7E6_ACIJO</name>
<dbReference type="EMBL" id="UFRV01000006">
    <property type="protein sequence ID" value="SUT96865.1"/>
    <property type="molecule type" value="Genomic_DNA"/>
</dbReference>
<evidence type="ECO:0000256" key="2">
    <source>
        <dbReference type="ARBA" id="ARBA00023315"/>
    </source>
</evidence>
<dbReference type="EMBL" id="CP065666">
    <property type="protein sequence ID" value="QPS04448.1"/>
    <property type="molecule type" value="Genomic_DNA"/>
</dbReference>
<evidence type="ECO:0000313" key="7">
    <source>
        <dbReference type="Proteomes" id="UP000595107"/>
    </source>
</evidence>
<evidence type="ECO:0000256" key="1">
    <source>
        <dbReference type="ARBA" id="ARBA00022679"/>
    </source>
</evidence>
<reference evidence="5 6" key="1">
    <citation type="submission" date="2018-06" db="EMBL/GenBank/DDBJ databases">
        <authorList>
            <consortium name="Pathogen Informatics"/>
            <person name="Doyle S."/>
        </authorList>
    </citation>
    <scope>NUCLEOTIDE SEQUENCE [LARGE SCALE GENOMIC DNA]</scope>
    <source>
        <strain evidence="5 6">NCTC10308</strain>
    </source>
</reference>
<organism evidence="5 6">
    <name type="scientific">Acinetobacter johnsonii</name>
    <dbReference type="NCBI Taxonomy" id="40214"/>
    <lineage>
        <taxon>Bacteria</taxon>
        <taxon>Pseudomonadati</taxon>
        <taxon>Pseudomonadota</taxon>
        <taxon>Gammaproteobacteria</taxon>
        <taxon>Moraxellales</taxon>
        <taxon>Moraxellaceae</taxon>
        <taxon>Acinetobacter</taxon>
    </lineage>
</organism>
<dbReference type="CDD" id="cd04301">
    <property type="entry name" value="NAT_SF"/>
    <property type="match status" value="1"/>
</dbReference>
<dbReference type="Pfam" id="PF13673">
    <property type="entry name" value="Acetyltransf_10"/>
    <property type="match status" value="1"/>
</dbReference>
<dbReference type="SUPFAM" id="SSF55729">
    <property type="entry name" value="Acyl-CoA N-acyltransferases (Nat)"/>
    <property type="match status" value="1"/>
</dbReference>
<evidence type="ECO:0000313" key="4">
    <source>
        <dbReference type="EMBL" id="QPS04448.1"/>
    </source>
</evidence>
<dbReference type="Proteomes" id="UP000254227">
    <property type="component" value="Unassembled WGS sequence"/>
</dbReference>
<dbReference type="PANTHER" id="PTHR43420:SF47">
    <property type="entry name" value="N-ACETYLTRANSFERASE DOMAIN-CONTAINING PROTEIN"/>
    <property type="match status" value="1"/>
</dbReference>
<dbReference type="RefSeq" id="WP_004695129.1">
    <property type="nucleotide sequence ID" value="NZ_BBTB01000063.1"/>
</dbReference>
<evidence type="ECO:0000313" key="5">
    <source>
        <dbReference type="EMBL" id="SUT96865.1"/>
    </source>
</evidence>
<feature type="domain" description="N-acetyltransferase" evidence="3">
    <location>
        <begin position="4"/>
        <end position="141"/>
    </location>
</feature>
<dbReference type="PROSITE" id="PS51186">
    <property type="entry name" value="GNAT"/>
    <property type="match status" value="1"/>
</dbReference>
<evidence type="ECO:0000313" key="6">
    <source>
        <dbReference type="Proteomes" id="UP000254227"/>
    </source>
</evidence>
<proteinExistence type="predicted"/>
<protein>
    <submittedName>
        <fullName evidence="5">Acetyl transferase</fullName>
        <ecNumber evidence="5">2.3.1.-</ecNumber>
    </submittedName>
    <submittedName>
        <fullName evidence="4">GNAT family N-acetyltransferase</fullName>
    </submittedName>
</protein>
<dbReference type="InterPro" id="IPR000182">
    <property type="entry name" value="GNAT_dom"/>
</dbReference>
<dbReference type="InterPro" id="IPR016181">
    <property type="entry name" value="Acyl_CoA_acyltransferase"/>
</dbReference>
<reference evidence="4 7" key="2">
    <citation type="submission" date="2020-12" db="EMBL/GenBank/DDBJ databases">
        <title>FDA dAtabase for Regulatory Grade micrObial Sequences (FDA-ARGOS): Supporting development and validation of Infectious Disease Dx tests.</title>
        <authorList>
            <person name="Sproer C."/>
            <person name="Gronow S."/>
            <person name="Severitt S."/>
            <person name="Schroder I."/>
            <person name="Tallon L."/>
            <person name="Sadzewicz L."/>
            <person name="Zhao X."/>
            <person name="Boylan J."/>
            <person name="Ott S."/>
            <person name="Bowen H."/>
            <person name="Vavikolanu K."/>
            <person name="Mehta A."/>
            <person name="Aluvathingal J."/>
            <person name="Nadendla S."/>
            <person name="Lowell S."/>
            <person name="Myers T."/>
            <person name="Yan Y."/>
            <person name="Sichtig H."/>
        </authorList>
    </citation>
    <scope>NUCLEOTIDE SEQUENCE [LARGE SCALE GENOMIC DNA]</scope>
    <source>
        <strain evidence="4 7">FDAARGOS_910</strain>
    </source>
</reference>
<keyword evidence="2 5" id="KW-0012">Acyltransferase</keyword>
<dbReference type="GO" id="GO:0016747">
    <property type="term" value="F:acyltransferase activity, transferring groups other than amino-acyl groups"/>
    <property type="evidence" value="ECO:0007669"/>
    <property type="project" value="InterPro"/>
</dbReference>
<dbReference type="Gene3D" id="3.40.630.30">
    <property type="match status" value="1"/>
</dbReference>
<dbReference type="Proteomes" id="UP000595107">
    <property type="component" value="Chromosome"/>
</dbReference>